<proteinExistence type="predicted"/>
<evidence type="ECO:0000313" key="3">
    <source>
        <dbReference type="Proteomes" id="UP000054248"/>
    </source>
</evidence>
<reference evidence="3" key="2">
    <citation type="submission" date="2015-01" db="EMBL/GenBank/DDBJ databases">
        <title>Evolutionary Origins and Diversification of the Mycorrhizal Mutualists.</title>
        <authorList>
            <consortium name="DOE Joint Genome Institute"/>
            <consortium name="Mycorrhizal Genomics Consortium"/>
            <person name="Kohler A."/>
            <person name="Kuo A."/>
            <person name="Nagy L.G."/>
            <person name="Floudas D."/>
            <person name="Copeland A."/>
            <person name="Barry K.W."/>
            <person name="Cichocki N."/>
            <person name="Veneault-Fourrey C."/>
            <person name="LaButti K."/>
            <person name="Lindquist E.A."/>
            <person name="Lipzen A."/>
            <person name="Lundell T."/>
            <person name="Morin E."/>
            <person name="Murat C."/>
            <person name="Riley R."/>
            <person name="Ohm R."/>
            <person name="Sun H."/>
            <person name="Tunlid A."/>
            <person name="Henrissat B."/>
            <person name="Grigoriev I.V."/>
            <person name="Hibbett D.S."/>
            <person name="Martin F."/>
        </authorList>
    </citation>
    <scope>NUCLEOTIDE SEQUENCE [LARGE SCALE GENOMIC DNA]</scope>
    <source>
        <strain evidence="3">MUT 4182</strain>
    </source>
</reference>
<feature type="compositionally biased region" description="Polar residues" evidence="1">
    <location>
        <begin position="33"/>
        <end position="42"/>
    </location>
</feature>
<dbReference type="EMBL" id="KN823226">
    <property type="protein sequence ID" value="KIO19366.1"/>
    <property type="molecule type" value="Genomic_DNA"/>
</dbReference>
<dbReference type="HOGENOM" id="CLU_940707_0_0_1"/>
<evidence type="ECO:0000256" key="1">
    <source>
        <dbReference type="SAM" id="MobiDB-lite"/>
    </source>
</evidence>
<feature type="region of interest" description="Disordered" evidence="1">
    <location>
        <begin position="155"/>
        <end position="251"/>
    </location>
</feature>
<feature type="region of interest" description="Disordered" evidence="1">
    <location>
        <begin position="33"/>
        <end position="53"/>
    </location>
</feature>
<dbReference type="OrthoDB" id="3253729at2759"/>
<sequence>MAFNTTASKDPHDPSAVLGFGLTQSSLGIQGTLVPTSPNFSTGRGHGNRVLGTNSSTTPSVLLTFSVTSGPVGPCVICGRNPAVAAIHFTCGHVSCATHLAYFGQAAPAPVQVETEGHEDVGLELNRPTCSAMPMQSLQGEVTQIARGGHRNEIVPTPAKARTPGAPPEATPTHPPAMPSLLGTSDKQKQRADSGIVTNASPSGPNYDRERNSKGRDPSSSTSNAFAGIHTSSSRYPLSKSSGSSSESYGSWTTDEAAEAHAITAGFEALEIQRKAEALSQMDIVPDEDWD</sequence>
<keyword evidence="3" id="KW-1185">Reference proteome</keyword>
<gene>
    <name evidence="2" type="ORF">M407DRAFT_11432</name>
</gene>
<organism evidence="2 3">
    <name type="scientific">Tulasnella calospora MUT 4182</name>
    <dbReference type="NCBI Taxonomy" id="1051891"/>
    <lineage>
        <taxon>Eukaryota</taxon>
        <taxon>Fungi</taxon>
        <taxon>Dikarya</taxon>
        <taxon>Basidiomycota</taxon>
        <taxon>Agaricomycotina</taxon>
        <taxon>Agaricomycetes</taxon>
        <taxon>Cantharellales</taxon>
        <taxon>Tulasnellaceae</taxon>
        <taxon>Tulasnella</taxon>
    </lineage>
</organism>
<accession>A0A0C3Q6F9</accession>
<name>A0A0C3Q6F9_9AGAM</name>
<dbReference type="Proteomes" id="UP000054248">
    <property type="component" value="Unassembled WGS sequence"/>
</dbReference>
<reference evidence="2 3" key="1">
    <citation type="submission" date="2014-04" db="EMBL/GenBank/DDBJ databases">
        <authorList>
            <consortium name="DOE Joint Genome Institute"/>
            <person name="Kuo A."/>
            <person name="Girlanda M."/>
            <person name="Perotto S."/>
            <person name="Kohler A."/>
            <person name="Nagy L.G."/>
            <person name="Floudas D."/>
            <person name="Copeland A."/>
            <person name="Barry K.W."/>
            <person name="Cichocki N."/>
            <person name="Veneault-Fourrey C."/>
            <person name="LaButti K."/>
            <person name="Lindquist E.A."/>
            <person name="Lipzen A."/>
            <person name="Lundell T."/>
            <person name="Morin E."/>
            <person name="Murat C."/>
            <person name="Sun H."/>
            <person name="Tunlid A."/>
            <person name="Henrissat B."/>
            <person name="Grigoriev I.V."/>
            <person name="Hibbett D.S."/>
            <person name="Martin F."/>
            <person name="Nordberg H.P."/>
            <person name="Cantor M.N."/>
            <person name="Hua S.X."/>
        </authorList>
    </citation>
    <scope>NUCLEOTIDE SEQUENCE [LARGE SCALE GENOMIC DNA]</scope>
    <source>
        <strain evidence="2 3">MUT 4182</strain>
    </source>
</reference>
<feature type="compositionally biased region" description="Low complexity" evidence="1">
    <location>
        <begin position="232"/>
        <end position="251"/>
    </location>
</feature>
<evidence type="ECO:0000313" key="2">
    <source>
        <dbReference type="EMBL" id="KIO19366.1"/>
    </source>
</evidence>
<feature type="compositionally biased region" description="Pro residues" evidence="1">
    <location>
        <begin position="165"/>
        <end position="178"/>
    </location>
</feature>
<feature type="compositionally biased region" description="Basic and acidic residues" evidence="1">
    <location>
        <begin position="207"/>
        <end position="217"/>
    </location>
</feature>
<protein>
    <submittedName>
        <fullName evidence="2">Uncharacterized protein</fullName>
    </submittedName>
</protein>
<dbReference type="AlphaFoldDB" id="A0A0C3Q6F9"/>